<accession>A0A117UWW6</accession>
<proteinExistence type="predicted"/>
<dbReference type="STRING" id="1117702.AQZ52_03485"/>
<comment type="caution">
    <text evidence="1">The sequence shown here is derived from an EMBL/GenBank/DDBJ whole genome shotgun (WGS) entry which is preliminary data.</text>
</comment>
<name>A0A117UWW6_9SPHN</name>
<reference evidence="1 2" key="1">
    <citation type="submission" date="2015-10" db="EMBL/GenBank/DDBJ databases">
        <title>Draft genome sequence of Novosphingobium fuchskuhlense DSM 25065 isolated from a surface water sample of the southwest basin of Lake Grosse Fuchskuhle.</title>
        <authorList>
            <person name="Ruckert C."/>
            <person name="Winkler A."/>
            <person name="Glaeser J."/>
            <person name="Grossart H.-P."/>
            <person name="Kalinowski J."/>
            <person name="Glaeser S."/>
        </authorList>
    </citation>
    <scope>NUCLEOTIDE SEQUENCE [LARGE SCALE GENOMIC DNA]</scope>
    <source>
        <strain evidence="1 2">FNE08-7</strain>
    </source>
</reference>
<dbReference type="EMBL" id="LLZS01000003">
    <property type="protein sequence ID" value="KUR72340.1"/>
    <property type="molecule type" value="Genomic_DNA"/>
</dbReference>
<organism evidence="1 2">
    <name type="scientific">Novosphingobium fuchskuhlense</name>
    <dbReference type="NCBI Taxonomy" id="1117702"/>
    <lineage>
        <taxon>Bacteria</taxon>
        <taxon>Pseudomonadati</taxon>
        <taxon>Pseudomonadota</taxon>
        <taxon>Alphaproteobacteria</taxon>
        <taxon>Sphingomonadales</taxon>
        <taxon>Sphingomonadaceae</taxon>
        <taxon>Novosphingobium</taxon>
    </lineage>
</organism>
<keyword evidence="2" id="KW-1185">Reference proteome</keyword>
<dbReference type="RefSeq" id="WP_067906514.1">
    <property type="nucleotide sequence ID" value="NZ_KQ954244.1"/>
</dbReference>
<protein>
    <submittedName>
        <fullName evidence="1">Uncharacterized protein</fullName>
    </submittedName>
</protein>
<dbReference type="Proteomes" id="UP000058012">
    <property type="component" value="Unassembled WGS sequence"/>
</dbReference>
<gene>
    <name evidence="1" type="ORF">AQZ52_03485</name>
</gene>
<evidence type="ECO:0000313" key="2">
    <source>
        <dbReference type="Proteomes" id="UP000058012"/>
    </source>
</evidence>
<dbReference type="AlphaFoldDB" id="A0A117UWW6"/>
<sequence>MAGSQPPSDPGFAETGVSDDLIDPRFVMVPYEAGSISIGGSGWTDRRTGLSFKVETRRREDGGAEHLTVYSDRMPRSLVVSAKLYCIASEIHGDRTHLTDQVSRAEMLKRIAGWRRSAAAFEPDRHFARIDRLARLIDATGPDLTNRVPRAELLHRFESLLGAAPEWEAAERLVAEQGGEDGFVALCLAGAIACHVDLFVPDEGRPAVKLYKRQAQSVEFELLE</sequence>
<evidence type="ECO:0000313" key="1">
    <source>
        <dbReference type="EMBL" id="KUR72340.1"/>
    </source>
</evidence>